<dbReference type="HAMAP" id="MF_00758">
    <property type="entry name" value="UPF0301"/>
    <property type="match status" value="1"/>
</dbReference>
<sequence length="213" mass="22720">MLARSGRHRHLPLMARRTRTATAFPPGPDDGYLAGQMLIAMPSLQNPSFARTVICLCAHSSEGAMGIVVNKPIDGLSFDELLKQLNLSPVPPQRRIRMFQGGPVEAGRGFVLHTADWFSDQSLPVTEDLSLTASVDILKAIASGGGPRQGLLALGYAGWGPGQLEDEIQANAWLSVTPDEALLFGESDDRKWLAAMAKLKVNPSLLSGAAGHA</sequence>
<dbReference type="PANTHER" id="PTHR30327:SF1">
    <property type="entry name" value="UPF0301 PROTEIN YQGE"/>
    <property type="match status" value="1"/>
</dbReference>
<dbReference type="NCBIfam" id="NF001268">
    <property type="entry name" value="PRK00228.1-4"/>
    <property type="match status" value="1"/>
</dbReference>
<dbReference type="EMBL" id="JACOMF010000144">
    <property type="protein sequence ID" value="MBC4019227.1"/>
    <property type="molecule type" value="Genomic_DNA"/>
</dbReference>
<dbReference type="Gene3D" id="3.40.1740.10">
    <property type="entry name" value="VC0467-like"/>
    <property type="match status" value="1"/>
</dbReference>
<comment type="similarity">
    <text evidence="1 2">Belongs to the UPF0301 (AlgH) family.</text>
</comment>
<evidence type="ECO:0000313" key="4">
    <source>
        <dbReference type="Proteomes" id="UP000600101"/>
    </source>
</evidence>
<dbReference type="InterPro" id="IPR003774">
    <property type="entry name" value="AlgH-like"/>
</dbReference>
<comment type="caution">
    <text evidence="3">The sequence shown here is derived from an EMBL/GenBank/DDBJ whole genome shotgun (WGS) entry which is preliminary data.</text>
</comment>
<dbReference type="AlphaFoldDB" id="A0A9X0UFW9"/>
<dbReference type="Pfam" id="PF02622">
    <property type="entry name" value="DUF179"/>
    <property type="match status" value="1"/>
</dbReference>
<dbReference type="GO" id="GO:0005829">
    <property type="term" value="C:cytosol"/>
    <property type="evidence" value="ECO:0007669"/>
    <property type="project" value="TreeGrafter"/>
</dbReference>
<name>A0A9X0UFW9_9PROT</name>
<reference evidence="3" key="1">
    <citation type="submission" date="2020-08" db="EMBL/GenBank/DDBJ databases">
        <authorList>
            <person name="Hu Y."/>
            <person name="Nguyen S.V."/>
            <person name="Li F."/>
            <person name="Fanning S."/>
        </authorList>
    </citation>
    <scope>NUCLEOTIDE SEQUENCE</scope>
    <source>
        <strain evidence="3">SYSU D8009</strain>
    </source>
</reference>
<dbReference type="SUPFAM" id="SSF143456">
    <property type="entry name" value="VC0467-like"/>
    <property type="match status" value="1"/>
</dbReference>
<evidence type="ECO:0000256" key="1">
    <source>
        <dbReference type="ARBA" id="ARBA00009600"/>
    </source>
</evidence>
<protein>
    <recommendedName>
        <fullName evidence="2">UPF0301 protein H7965_28845</fullName>
    </recommendedName>
</protein>
<dbReference type="Proteomes" id="UP000600101">
    <property type="component" value="Unassembled WGS sequence"/>
</dbReference>
<keyword evidence="4" id="KW-1185">Reference proteome</keyword>
<evidence type="ECO:0000256" key="2">
    <source>
        <dbReference type="HAMAP-Rule" id="MF_00758"/>
    </source>
</evidence>
<dbReference type="PANTHER" id="PTHR30327">
    <property type="entry name" value="UNCHARACTERIZED PROTEIN YQGE"/>
    <property type="match status" value="1"/>
</dbReference>
<evidence type="ECO:0000313" key="3">
    <source>
        <dbReference type="EMBL" id="MBC4019227.1"/>
    </source>
</evidence>
<accession>A0A9X0UFW9</accession>
<organism evidence="3 4">
    <name type="scientific">Siccirubricoccus deserti</name>
    <dbReference type="NCBI Taxonomy" id="2013562"/>
    <lineage>
        <taxon>Bacteria</taxon>
        <taxon>Pseudomonadati</taxon>
        <taxon>Pseudomonadota</taxon>
        <taxon>Alphaproteobacteria</taxon>
        <taxon>Acetobacterales</taxon>
        <taxon>Roseomonadaceae</taxon>
        <taxon>Siccirubricoccus</taxon>
    </lineage>
</organism>
<gene>
    <name evidence="3" type="ORF">H7965_28845</name>
</gene>
<proteinExistence type="inferred from homology"/>